<dbReference type="Proteomes" id="UP000319103">
    <property type="component" value="Unassembled WGS sequence"/>
</dbReference>
<accession>A0A540W6Q9</accession>
<name>A0A540W6Q9_9ACTN</name>
<dbReference type="EMBL" id="VIGB01000003">
    <property type="protein sequence ID" value="TQF04702.1"/>
    <property type="molecule type" value="Genomic_DNA"/>
</dbReference>
<dbReference type="AlphaFoldDB" id="A0A540W6Q9"/>
<keyword evidence="2" id="KW-1185">Reference proteome</keyword>
<organism evidence="1 2">
    <name type="scientific">Kitasatospora acidiphila</name>
    <dbReference type="NCBI Taxonomy" id="2567942"/>
    <lineage>
        <taxon>Bacteria</taxon>
        <taxon>Bacillati</taxon>
        <taxon>Actinomycetota</taxon>
        <taxon>Actinomycetes</taxon>
        <taxon>Kitasatosporales</taxon>
        <taxon>Streptomycetaceae</taxon>
        <taxon>Kitasatospora</taxon>
    </lineage>
</organism>
<protein>
    <submittedName>
        <fullName evidence="1">Uncharacterized protein</fullName>
    </submittedName>
</protein>
<sequence>MARLENQVFPLLKACADPASRTAATRRDHPGCQIVTATMEKDMGTGAVDNTMFLAAGMAIAGATVLELGAIHRGVRALTFIDALDQGSADEKWLMMLLRSFFAEEGPTPPDVLGQCWDSSQDEFYDLIVELGDFGATLIDRLTSRGAYTEAEILLEIVDALGDEEGGGGEGGE</sequence>
<comment type="caution">
    <text evidence="1">The sequence shown here is derived from an EMBL/GenBank/DDBJ whole genome shotgun (WGS) entry which is preliminary data.</text>
</comment>
<evidence type="ECO:0000313" key="2">
    <source>
        <dbReference type="Proteomes" id="UP000319103"/>
    </source>
</evidence>
<evidence type="ECO:0000313" key="1">
    <source>
        <dbReference type="EMBL" id="TQF04702.1"/>
    </source>
</evidence>
<proteinExistence type="predicted"/>
<reference evidence="1 2" key="1">
    <citation type="submission" date="2019-06" db="EMBL/GenBank/DDBJ databases">
        <title>Description of Kitasatospora acidophila sp. nov. isolated from pine grove soil, and reclassification of Streptomyces novaecaesareae to Kitasatospora novaeceasareae comb. nov.</title>
        <authorList>
            <person name="Kim M.J."/>
        </authorList>
    </citation>
    <scope>NUCLEOTIDE SEQUENCE [LARGE SCALE GENOMIC DNA]</scope>
    <source>
        <strain evidence="1 2">MMS16-CNU292</strain>
    </source>
</reference>
<gene>
    <name evidence="1" type="ORF">E6W39_23860</name>
</gene>
<dbReference type="RefSeq" id="WP_141635261.1">
    <property type="nucleotide sequence ID" value="NZ_VIGB01000003.1"/>
</dbReference>